<evidence type="ECO:0000313" key="7">
    <source>
        <dbReference type="Proteomes" id="UP000001258"/>
    </source>
</evidence>
<name>Q9KEB7_HALH5</name>
<evidence type="ECO:0000256" key="3">
    <source>
        <dbReference type="ARBA" id="ARBA00022679"/>
    </source>
</evidence>
<comment type="cofactor">
    <cofactor evidence="1 4">
        <name>pyridoxal 5'-phosphate</name>
        <dbReference type="ChEBI" id="CHEBI:597326"/>
    </cofactor>
</comment>
<dbReference type="InterPro" id="IPR015421">
    <property type="entry name" value="PyrdxlP-dep_Trfase_major"/>
</dbReference>
<accession>Q9KEB7</accession>
<protein>
    <recommendedName>
        <fullName evidence="4">Aminotransferase</fullName>
        <ecNumber evidence="4">2.6.1.-</ecNumber>
    </recommendedName>
</protein>
<dbReference type="RefSeq" id="WP_010897108.1">
    <property type="nucleotide sequence ID" value="NC_002570.2"/>
</dbReference>
<reference evidence="6 7" key="1">
    <citation type="journal article" date="2000" name="Nucleic Acids Res.">
        <title>Complete genome sequence of the alkaliphilic bacterium Bacillus halodurans and genomic sequence comparison with Bacillus subtilis.</title>
        <authorList>
            <person name="Takami H."/>
            <person name="Nakasone K."/>
            <person name="Takaki Y."/>
            <person name="Maeno G."/>
            <person name="Sasaki R."/>
            <person name="Masui N."/>
            <person name="Fuji F."/>
            <person name="Hirama C."/>
            <person name="Nakamura Y."/>
            <person name="Ogasawara N."/>
            <person name="Kuhara S."/>
            <person name="Horikoshi K."/>
        </authorList>
    </citation>
    <scope>NUCLEOTIDE SEQUENCE [LARGE SCALE GENOMIC DNA]</scope>
    <source>
        <strain evidence="7">ATCC BAA-125 / DSM 18197 / FERM 7344 / JCM 9153 / C-125</strain>
    </source>
</reference>
<evidence type="ECO:0000256" key="1">
    <source>
        <dbReference type="ARBA" id="ARBA00001933"/>
    </source>
</evidence>
<comment type="similarity">
    <text evidence="4">Belongs to the class-I pyridoxal-phosphate-dependent aminotransferase family.</text>
</comment>
<dbReference type="PROSITE" id="PS00105">
    <property type="entry name" value="AA_TRANSFER_CLASS_1"/>
    <property type="match status" value="1"/>
</dbReference>
<dbReference type="GO" id="GO:0030170">
    <property type="term" value="F:pyridoxal phosphate binding"/>
    <property type="evidence" value="ECO:0007669"/>
    <property type="project" value="InterPro"/>
</dbReference>
<dbReference type="EMBL" id="BA000004">
    <property type="protein sequence ID" value="BAB04655.1"/>
    <property type="molecule type" value="Genomic_DNA"/>
</dbReference>
<dbReference type="InterPro" id="IPR015424">
    <property type="entry name" value="PyrdxlP-dep_Trfase"/>
</dbReference>
<keyword evidence="7" id="KW-1185">Reference proteome</keyword>
<dbReference type="EC" id="2.6.1.-" evidence="4"/>
<dbReference type="Pfam" id="PF00155">
    <property type="entry name" value="Aminotran_1_2"/>
    <property type="match status" value="1"/>
</dbReference>
<dbReference type="PIR" id="H83766">
    <property type="entry name" value="H83766"/>
</dbReference>
<evidence type="ECO:0000313" key="6">
    <source>
        <dbReference type="EMBL" id="BAB04655.1"/>
    </source>
</evidence>
<evidence type="ECO:0000256" key="2">
    <source>
        <dbReference type="ARBA" id="ARBA00022576"/>
    </source>
</evidence>
<sequence>MIKPSRRLAPLATSVFTELANMKAAYKQDGRELIDLSIGSPDLPPPDFVVQKMNAYVSNPNQYGYAITGLAAFHEAVAQFYQRRYQVNVKPHQVLSLMGSQDGLAHLALAYVDAGDLLLAPDPGYPIYAASAHIAGAELYTYPLNEENQFMFDVETLPDDVKQKAKLMIVNYPGNPTAAMADEAYFEKLVAFGIEHNILIVHDYAYSELLFDQREALSIFSVPRAFETAIEFNSLSKSFNIAGARIGYAIGAESILQPLAALKSHLDYGVFLPVQYGAIEALEHGDAFLETQRELYEKRRNTFVEALQLNGWTVSKPGGGMFIWAKIPDDGRDAMSFVKQAMEHAGVIVTPGHAFGKEGEGYVRMALVQPETELRKAANQLAQIL</sequence>
<dbReference type="Gene3D" id="3.40.640.10">
    <property type="entry name" value="Type I PLP-dependent aspartate aminotransferase-like (Major domain)"/>
    <property type="match status" value="1"/>
</dbReference>
<dbReference type="PANTHER" id="PTHR42832:SF3">
    <property type="entry name" value="L-GLUTAMINE--4-(METHYLSULFANYL)-2-OXOBUTANOATE AMINOTRANSFERASE"/>
    <property type="match status" value="1"/>
</dbReference>
<dbReference type="NCBIfam" id="NF005815">
    <property type="entry name" value="PRK07681.1"/>
    <property type="match status" value="1"/>
</dbReference>
<dbReference type="eggNOG" id="COG0436">
    <property type="taxonomic scope" value="Bacteria"/>
</dbReference>
<dbReference type="AlphaFoldDB" id="Q9KEB7"/>
<evidence type="ECO:0000259" key="5">
    <source>
        <dbReference type="Pfam" id="PF00155"/>
    </source>
</evidence>
<dbReference type="PANTHER" id="PTHR42832">
    <property type="entry name" value="AMINO ACID AMINOTRANSFERASE"/>
    <property type="match status" value="1"/>
</dbReference>
<dbReference type="OrthoDB" id="9802328at2"/>
<dbReference type="InterPro" id="IPR004838">
    <property type="entry name" value="NHTrfase_class1_PyrdxlP-BS"/>
</dbReference>
<dbReference type="GO" id="GO:0008483">
    <property type="term" value="F:transaminase activity"/>
    <property type="evidence" value="ECO:0007669"/>
    <property type="project" value="UniProtKB-KW"/>
</dbReference>
<dbReference type="InterPro" id="IPR015422">
    <property type="entry name" value="PyrdxlP-dep_Trfase_small"/>
</dbReference>
<keyword evidence="3 4" id="KW-0808">Transferase</keyword>
<dbReference type="CDD" id="cd00609">
    <property type="entry name" value="AAT_like"/>
    <property type="match status" value="1"/>
</dbReference>
<dbReference type="KEGG" id="bha:BH0936"/>
<dbReference type="InterPro" id="IPR050881">
    <property type="entry name" value="LL-DAP_aminotransferase"/>
</dbReference>
<organism evidence="6 7">
    <name type="scientific">Halalkalibacterium halodurans (strain ATCC BAA-125 / DSM 18197 / FERM 7344 / JCM 9153 / C-125)</name>
    <name type="common">Bacillus halodurans</name>
    <dbReference type="NCBI Taxonomy" id="272558"/>
    <lineage>
        <taxon>Bacteria</taxon>
        <taxon>Bacillati</taxon>
        <taxon>Bacillota</taxon>
        <taxon>Bacilli</taxon>
        <taxon>Bacillales</taxon>
        <taxon>Bacillaceae</taxon>
        <taxon>Halalkalibacterium (ex Joshi et al. 2022)</taxon>
    </lineage>
</organism>
<dbReference type="HOGENOM" id="CLU_017584_4_5_9"/>
<evidence type="ECO:0000256" key="4">
    <source>
        <dbReference type="RuleBase" id="RU000481"/>
    </source>
</evidence>
<dbReference type="STRING" id="272558.gene:10726810"/>
<dbReference type="SUPFAM" id="SSF53383">
    <property type="entry name" value="PLP-dependent transferases"/>
    <property type="match status" value="1"/>
</dbReference>
<dbReference type="Proteomes" id="UP000001258">
    <property type="component" value="Chromosome"/>
</dbReference>
<proteinExistence type="inferred from homology"/>
<dbReference type="InterPro" id="IPR004839">
    <property type="entry name" value="Aminotransferase_I/II_large"/>
</dbReference>
<feature type="domain" description="Aminotransferase class I/classII large" evidence="5">
    <location>
        <begin position="32"/>
        <end position="380"/>
    </location>
</feature>
<gene>
    <name evidence="6" type="ordered locus">BH0936</name>
</gene>
<keyword evidence="2 4" id="KW-0032">Aminotransferase</keyword>
<dbReference type="Gene3D" id="3.90.1150.10">
    <property type="entry name" value="Aspartate Aminotransferase, domain 1"/>
    <property type="match status" value="1"/>
</dbReference>